<accession>A0A8T0TKP7</accession>
<evidence type="ECO:0000259" key="10">
    <source>
        <dbReference type="Pfam" id="PF13839"/>
    </source>
</evidence>
<keyword evidence="7" id="KW-0333">Golgi apparatus</keyword>
<evidence type="ECO:0000259" key="11">
    <source>
        <dbReference type="Pfam" id="PF14416"/>
    </source>
</evidence>
<evidence type="ECO:0000256" key="6">
    <source>
        <dbReference type="ARBA" id="ARBA00022989"/>
    </source>
</evidence>
<gene>
    <name evidence="12" type="ORF">PVAP13_4KG168700</name>
</gene>
<name>A0A8T0TKP7_PANVG</name>
<dbReference type="GO" id="GO:0000139">
    <property type="term" value="C:Golgi membrane"/>
    <property type="evidence" value="ECO:0007669"/>
    <property type="project" value="UniProtKB-SubCell"/>
</dbReference>
<dbReference type="InterPro" id="IPR026057">
    <property type="entry name" value="TBL_C"/>
</dbReference>
<evidence type="ECO:0000313" key="13">
    <source>
        <dbReference type="Proteomes" id="UP000823388"/>
    </source>
</evidence>
<sequence length="471" mass="51674">MQAKAEQQRRGGRLRQRLLGLAADLSVHKLQLAVTVTPAAASLLPALAVAALILLIAAARRAPAPSSLDAYRTGVAVVDPPSISAPPRGSAAAAAARVPPGCDIFRPGEWVPDGAAPYYTNLTCSLIQEHQNCMKYGRPDTGFLRWRWRPAGCDLPRFDAEAFLDAVRDSSMAFVGDSLARNHMQSLMCLLTKVAYPKDISKTTHPEFRTMHYESHNFTVAIFWSPFLVRGYQPDPARHMWAIHLDEPDAAWVPGIAGFDRVVLSAANWFARPAMFYEAGRVVGCHSCLAPGVPDLTHRHSLRMAFRAALRALAGPGAAFGGTVIVRTLSPTSHFEGGEWDKGGDCRRTRPLAAGEARVAGLDRDFHGAQVEEFARAKAAVDAGGRGRPRLVLMDTTAAMVLRPDGHPSRYGHWAHENVTLYNDCVHWCLPGPIDAWNEMLLQMLLQDLLEEIFIPRNSMEAFVFVLFWST</sequence>
<keyword evidence="3" id="KW-0808">Transferase</keyword>
<evidence type="ECO:0000256" key="3">
    <source>
        <dbReference type="ARBA" id="ARBA00022679"/>
    </source>
</evidence>
<keyword evidence="5" id="KW-0735">Signal-anchor</keyword>
<evidence type="ECO:0000256" key="9">
    <source>
        <dbReference type="SAM" id="Phobius"/>
    </source>
</evidence>
<feature type="domain" description="Trichome birefringence-like C-terminal" evidence="10">
    <location>
        <begin position="155"/>
        <end position="444"/>
    </location>
</feature>
<dbReference type="Pfam" id="PF13839">
    <property type="entry name" value="PC-Esterase"/>
    <property type="match status" value="1"/>
</dbReference>
<evidence type="ECO:0000256" key="1">
    <source>
        <dbReference type="ARBA" id="ARBA00004323"/>
    </source>
</evidence>
<keyword evidence="13" id="KW-1185">Reference proteome</keyword>
<evidence type="ECO:0000313" key="12">
    <source>
        <dbReference type="EMBL" id="KAG2611430.1"/>
    </source>
</evidence>
<dbReference type="GO" id="GO:1990538">
    <property type="term" value="F:xylan O-acetyltransferase activity"/>
    <property type="evidence" value="ECO:0007669"/>
    <property type="project" value="UniProtKB-ARBA"/>
</dbReference>
<comment type="caution">
    <text evidence="12">The sequence shown here is derived from an EMBL/GenBank/DDBJ whole genome shotgun (WGS) entry which is preliminary data.</text>
</comment>
<dbReference type="PANTHER" id="PTHR32285:SF272">
    <property type="entry name" value="OS06G0273200 PROTEIN"/>
    <property type="match status" value="1"/>
</dbReference>
<keyword evidence="6 9" id="KW-1133">Transmembrane helix</keyword>
<evidence type="ECO:0000256" key="5">
    <source>
        <dbReference type="ARBA" id="ARBA00022968"/>
    </source>
</evidence>
<protein>
    <recommendedName>
        <fullName evidence="14">Trichome birefringence-like N-terminal domain-containing protein</fullName>
    </recommendedName>
</protein>
<proteinExistence type="inferred from homology"/>
<dbReference type="InterPro" id="IPR029962">
    <property type="entry name" value="TBL"/>
</dbReference>
<evidence type="ECO:0000256" key="8">
    <source>
        <dbReference type="ARBA" id="ARBA00023136"/>
    </source>
</evidence>
<feature type="transmembrane region" description="Helical" evidence="9">
    <location>
        <begin position="39"/>
        <end position="59"/>
    </location>
</feature>
<evidence type="ECO:0000256" key="2">
    <source>
        <dbReference type="ARBA" id="ARBA00007727"/>
    </source>
</evidence>
<reference evidence="12" key="1">
    <citation type="submission" date="2020-05" db="EMBL/GenBank/DDBJ databases">
        <title>WGS assembly of Panicum virgatum.</title>
        <authorList>
            <person name="Lovell J.T."/>
            <person name="Jenkins J."/>
            <person name="Shu S."/>
            <person name="Juenger T.E."/>
            <person name="Schmutz J."/>
        </authorList>
    </citation>
    <scope>NUCLEOTIDE SEQUENCE</scope>
    <source>
        <strain evidence="12">AP13</strain>
    </source>
</reference>
<comment type="similarity">
    <text evidence="2">Belongs to the PC-esterase family. TBL subfamily.</text>
</comment>
<feature type="domain" description="Trichome birefringence-like N-terminal" evidence="11">
    <location>
        <begin position="101"/>
        <end position="154"/>
    </location>
</feature>
<comment type="subcellular location">
    <subcellularLocation>
        <location evidence="1">Golgi apparatus membrane</location>
        <topology evidence="1">Single-pass type II membrane protein</topology>
    </subcellularLocation>
</comment>
<evidence type="ECO:0008006" key="14">
    <source>
        <dbReference type="Google" id="ProtNLM"/>
    </source>
</evidence>
<dbReference type="InterPro" id="IPR025846">
    <property type="entry name" value="TBL_N"/>
</dbReference>
<dbReference type="AlphaFoldDB" id="A0A8T0TKP7"/>
<dbReference type="PANTHER" id="PTHR32285">
    <property type="entry name" value="PROTEIN TRICHOME BIREFRINGENCE-LIKE 9-RELATED"/>
    <property type="match status" value="1"/>
</dbReference>
<dbReference type="Pfam" id="PF14416">
    <property type="entry name" value="PMR5N"/>
    <property type="match status" value="1"/>
</dbReference>
<dbReference type="EMBL" id="CM029043">
    <property type="protein sequence ID" value="KAG2611430.1"/>
    <property type="molecule type" value="Genomic_DNA"/>
</dbReference>
<keyword evidence="8 9" id="KW-0472">Membrane</keyword>
<keyword evidence="4 9" id="KW-0812">Transmembrane</keyword>
<evidence type="ECO:0000256" key="4">
    <source>
        <dbReference type="ARBA" id="ARBA00022692"/>
    </source>
</evidence>
<organism evidence="12 13">
    <name type="scientific">Panicum virgatum</name>
    <name type="common">Blackwell switchgrass</name>
    <dbReference type="NCBI Taxonomy" id="38727"/>
    <lineage>
        <taxon>Eukaryota</taxon>
        <taxon>Viridiplantae</taxon>
        <taxon>Streptophyta</taxon>
        <taxon>Embryophyta</taxon>
        <taxon>Tracheophyta</taxon>
        <taxon>Spermatophyta</taxon>
        <taxon>Magnoliopsida</taxon>
        <taxon>Liliopsida</taxon>
        <taxon>Poales</taxon>
        <taxon>Poaceae</taxon>
        <taxon>PACMAD clade</taxon>
        <taxon>Panicoideae</taxon>
        <taxon>Panicodae</taxon>
        <taxon>Paniceae</taxon>
        <taxon>Panicinae</taxon>
        <taxon>Panicum</taxon>
        <taxon>Panicum sect. Hiantes</taxon>
    </lineage>
</organism>
<evidence type="ECO:0000256" key="7">
    <source>
        <dbReference type="ARBA" id="ARBA00023034"/>
    </source>
</evidence>
<dbReference type="Proteomes" id="UP000823388">
    <property type="component" value="Chromosome 4K"/>
</dbReference>